<evidence type="ECO:0000256" key="1">
    <source>
        <dbReference type="SAM" id="MobiDB-lite"/>
    </source>
</evidence>
<feature type="compositionally biased region" description="Acidic residues" evidence="1">
    <location>
        <begin position="204"/>
        <end position="215"/>
    </location>
</feature>
<evidence type="ECO:0000313" key="2">
    <source>
        <dbReference type="EMBL" id="DAD87945.1"/>
    </source>
</evidence>
<feature type="region of interest" description="Disordered" evidence="1">
    <location>
        <begin position="195"/>
        <end position="215"/>
    </location>
</feature>
<dbReference type="Pfam" id="PF10991">
    <property type="entry name" value="Enc34_ssDNA-bd"/>
    <property type="match status" value="1"/>
</dbReference>
<dbReference type="Gene3D" id="2.40.50.140">
    <property type="entry name" value="Nucleic acid-binding proteins"/>
    <property type="match status" value="1"/>
</dbReference>
<dbReference type="InterPro" id="IPR012340">
    <property type="entry name" value="NA-bd_OB-fold"/>
</dbReference>
<dbReference type="InterPro" id="IPR022595">
    <property type="entry name" value="Enc34_ssDNA-bd"/>
</dbReference>
<name>A0A8S5N012_9CAUD</name>
<sequence length="222" mass="24729">MSYFDDNEERLTGIPRRIERRIDHTTKGNDMTTNDPTKVITGEVRLSYVHLFEPYSFDDGQEAKYSCVLLIPKSDKATVAKLKAAYEAAVEKGKATKWKGKVPKGLAIPLRDGDDDPTYEGEEFEGHWILRASSRNKPGVVERHDPHVAIEDSTRVYSGCYARVSLNMFPYDAAGNKGVSAGLNNVQFLRDGESLGGRSRAADDFDALDDDEGEDFDELLGF</sequence>
<reference evidence="2" key="1">
    <citation type="journal article" date="2021" name="Proc. Natl. Acad. Sci. U.S.A.">
        <title>A Catalog of Tens of Thousands of Viruses from Human Metagenomes Reveals Hidden Associations with Chronic Diseases.</title>
        <authorList>
            <person name="Tisza M.J."/>
            <person name="Buck C.B."/>
        </authorList>
    </citation>
    <scope>NUCLEOTIDE SEQUENCE</scope>
    <source>
        <strain evidence="2">CtZi05</strain>
    </source>
</reference>
<protein>
    <submittedName>
        <fullName evidence="2">DNA helix destabilizing protein</fullName>
    </submittedName>
</protein>
<proteinExistence type="predicted"/>
<dbReference type="EMBL" id="BK015032">
    <property type="protein sequence ID" value="DAD87945.1"/>
    <property type="molecule type" value="Genomic_DNA"/>
</dbReference>
<organism evidence="2">
    <name type="scientific">Siphoviridae sp. ctZi05</name>
    <dbReference type="NCBI Taxonomy" id="2826385"/>
    <lineage>
        <taxon>Viruses</taxon>
        <taxon>Duplodnaviria</taxon>
        <taxon>Heunggongvirae</taxon>
        <taxon>Uroviricota</taxon>
        <taxon>Caudoviricetes</taxon>
    </lineage>
</organism>
<dbReference type="SUPFAM" id="SSF50249">
    <property type="entry name" value="Nucleic acid-binding proteins"/>
    <property type="match status" value="1"/>
</dbReference>
<accession>A0A8S5N012</accession>